<dbReference type="InterPro" id="IPR006452">
    <property type="entry name" value="Formate_DH_accessory"/>
</dbReference>
<evidence type="ECO:0000259" key="4">
    <source>
        <dbReference type="Pfam" id="PF24860"/>
    </source>
</evidence>
<feature type="domain" description="FdhE C-terminal" evidence="4">
    <location>
        <begin position="228"/>
        <end position="302"/>
    </location>
</feature>
<dbReference type="PANTHER" id="PTHR37689">
    <property type="entry name" value="PROTEIN FDHE"/>
    <property type="match status" value="1"/>
</dbReference>
<evidence type="ECO:0000313" key="6">
    <source>
        <dbReference type="Proteomes" id="UP001166191"/>
    </source>
</evidence>
<organism evidence="5 6">
    <name type="scientific">Paracoccus marinaquae</name>
    <dbReference type="NCBI Taxonomy" id="2841926"/>
    <lineage>
        <taxon>Bacteria</taxon>
        <taxon>Pseudomonadati</taxon>
        <taxon>Pseudomonadota</taxon>
        <taxon>Alphaproteobacteria</taxon>
        <taxon>Rhodobacterales</taxon>
        <taxon>Paracoccaceae</taxon>
        <taxon>Paracoccus</taxon>
    </lineage>
</organism>
<dbReference type="Pfam" id="PF24859">
    <property type="entry name" value="FdhE_central"/>
    <property type="match status" value="1"/>
</dbReference>
<evidence type="ECO:0000313" key="5">
    <source>
        <dbReference type="EMBL" id="MBU3029439.1"/>
    </source>
</evidence>
<evidence type="ECO:0000256" key="1">
    <source>
        <dbReference type="SAM" id="MobiDB-lite"/>
    </source>
</evidence>
<keyword evidence="6" id="KW-1185">Reference proteome</keyword>
<protein>
    <submittedName>
        <fullName evidence="5">Formate dehydrogenase accessory protein FdhE</fullName>
    </submittedName>
</protein>
<dbReference type="NCBIfam" id="TIGR01562">
    <property type="entry name" value="FdhE"/>
    <property type="match status" value="1"/>
</dbReference>
<evidence type="ECO:0000259" key="3">
    <source>
        <dbReference type="Pfam" id="PF24859"/>
    </source>
</evidence>
<accession>A0ABS6AII6</accession>
<dbReference type="Pfam" id="PF04216">
    <property type="entry name" value="FdhE_N"/>
    <property type="match status" value="1"/>
</dbReference>
<feature type="domain" description="FdhE N-terminal" evidence="2">
    <location>
        <begin position="20"/>
        <end position="185"/>
    </location>
</feature>
<dbReference type="InterPro" id="IPR056797">
    <property type="entry name" value="FdhE_central"/>
</dbReference>
<gene>
    <name evidence="5" type="primary">fdhE</name>
    <name evidence="5" type="ORF">KNW02_04785</name>
</gene>
<name>A0ABS6AII6_9RHOB</name>
<proteinExistence type="predicted"/>
<dbReference type="PIRSF" id="PIRSF018296">
    <property type="entry name" value="Format_dh_formtn"/>
    <property type="match status" value="1"/>
</dbReference>
<dbReference type="Proteomes" id="UP001166191">
    <property type="component" value="Unassembled WGS sequence"/>
</dbReference>
<dbReference type="InterPro" id="IPR056796">
    <property type="entry name" value="FdhE_C"/>
</dbReference>
<dbReference type="RefSeq" id="WP_216032132.1">
    <property type="nucleotide sequence ID" value="NZ_JAHKNG010000005.1"/>
</dbReference>
<feature type="domain" description="FdhE central" evidence="3">
    <location>
        <begin position="188"/>
        <end position="226"/>
    </location>
</feature>
<evidence type="ECO:0000259" key="2">
    <source>
        <dbReference type="Pfam" id="PF04216"/>
    </source>
</evidence>
<dbReference type="InterPro" id="IPR056774">
    <property type="entry name" value="FdhE_N"/>
</dbReference>
<dbReference type="EMBL" id="JAHKNG010000005">
    <property type="protein sequence ID" value="MBU3029439.1"/>
    <property type="molecule type" value="Genomic_DNA"/>
</dbReference>
<reference evidence="5" key="1">
    <citation type="submission" date="2021-06" db="EMBL/GenBank/DDBJ databases">
        <title>Paracoccus bacterium XHP0099 sp. nov., isolated from the surface waters of the Yellow Sea.</title>
        <authorList>
            <person name="Xue H."/>
            <person name="Zhang D."/>
        </authorList>
    </citation>
    <scope>NUCLEOTIDE SEQUENCE</scope>
    <source>
        <strain evidence="5">XHP0099</strain>
    </source>
</reference>
<comment type="caution">
    <text evidence="5">The sequence shown here is derived from an EMBL/GenBank/DDBJ whole genome shotgun (WGS) entry which is preliminary data.</text>
</comment>
<dbReference type="PANTHER" id="PTHR37689:SF1">
    <property type="entry name" value="PROTEIN FDHE"/>
    <property type="match status" value="1"/>
</dbReference>
<dbReference type="CDD" id="cd16341">
    <property type="entry name" value="FdhE"/>
    <property type="match status" value="1"/>
</dbReference>
<sequence>MAASTAPQPDPSAIGRIPKPPFAHVPGTEALFATRAARFEALAGGGHGLAPYLGFLAGLTRVQQQVAAAAPEPAMPSSGQLERARTHAMPPLDRAGFSPDATSFAIVAAVIEGAAALPMPAEAGAALARLQSAERPTLAALIGNVLANAIPPDEVAEHVFIAAALQVDFARRAAKLNAADLQPVADGVCPCCGGAPASSLIVEWPRYEGNRYCACALCGTMWHYVRAKCTLCAQTGKISFREIEGGGRVKAEICGDCNGYAKVLYTAQEATLDPVADDVASLALDLLLRDEGFHRAAVNPFLTGY</sequence>
<dbReference type="Pfam" id="PF24860">
    <property type="entry name" value="FdhE_C"/>
    <property type="match status" value="1"/>
</dbReference>
<feature type="region of interest" description="Disordered" evidence="1">
    <location>
        <begin position="1"/>
        <end position="21"/>
    </location>
</feature>